<gene>
    <name evidence="1" type="ORF">QCA50_002022</name>
</gene>
<keyword evidence="2" id="KW-1185">Reference proteome</keyword>
<name>A0AAW0GUN9_9APHY</name>
<dbReference type="EMBL" id="JASBNA010000002">
    <property type="protein sequence ID" value="KAK7694834.1"/>
    <property type="molecule type" value="Genomic_DNA"/>
</dbReference>
<accession>A0AAW0GUN9</accession>
<evidence type="ECO:0000313" key="1">
    <source>
        <dbReference type="EMBL" id="KAK7694834.1"/>
    </source>
</evidence>
<proteinExistence type="predicted"/>
<reference evidence="1 2" key="1">
    <citation type="submission" date="2022-09" db="EMBL/GenBank/DDBJ databases">
        <authorList>
            <person name="Palmer J.M."/>
        </authorList>
    </citation>
    <scope>NUCLEOTIDE SEQUENCE [LARGE SCALE GENOMIC DNA]</scope>
    <source>
        <strain evidence="1 2">DSM 7382</strain>
    </source>
</reference>
<evidence type="ECO:0000313" key="2">
    <source>
        <dbReference type="Proteomes" id="UP001385951"/>
    </source>
</evidence>
<protein>
    <submittedName>
        <fullName evidence="1">Uncharacterized protein</fullName>
    </submittedName>
</protein>
<sequence>MSPTCTIPYEVLLEFINDTPDCVTLQVFRQEDGTQTGAMLLVHEEESISLVLTAGCLYQYGLRQRGKEVNVSVKVWQDVQFKISTLLSASSSQTVQEDLASKGVKITWGRTSPGPRHRHFNGHN</sequence>
<dbReference type="AlphaFoldDB" id="A0AAW0GUN9"/>
<comment type="caution">
    <text evidence="1">The sequence shown here is derived from an EMBL/GenBank/DDBJ whole genome shotgun (WGS) entry which is preliminary data.</text>
</comment>
<dbReference type="Proteomes" id="UP001385951">
    <property type="component" value="Unassembled WGS sequence"/>
</dbReference>
<organism evidence="1 2">
    <name type="scientific">Cerrena zonata</name>
    <dbReference type="NCBI Taxonomy" id="2478898"/>
    <lineage>
        <taxon>Eukaryota</taxon>
        <taxon>Fungi</taxon>
        <taxon>Dikarya</taxon>
        <taxon>Basidiomycota</taxon>
        <taxon>Agaricomycotina</taxon>
        <taxon>Agaricomycetes</taxon>
        <taxon>Polyporales</taxon>
        <taxon>Cerrenaceae</taxon>
        <taxon>Cerrena</taxon>
    </lineage>
</organism>